<protein>
    <recommendedName>
        <fullName evidence="6">Transport permease protein</fullName>
    </recommendedName>
</protein>
<comment type="similarity">
    <text evidence="6">Belongs to the ABC-2 integral membrane protein family.</text>
</comment>
<name>A0A6I3IVH7_9MICO</name>
<dbReference type="GO" id="GO:0043190">
    <property type="term" value="C:ATP-binding cassette (ABC) transporter complex"/>
    <property type="evidence" value="ECO:0007669"/>
    <property type="project" value="InterPro"/>
</dbReference>
<feature type="transmembrane region" description="Helical" evidence="6">
    <location>
        <begin position="169"/>
        <end position="189"/>
    </location>
</feature>
<dbReference type="InterPro" id="IPR000412">
    <property type="entry name" value="ABC_2_transport"/>
</dbReference>
<comment type="subcellular location">
    <subcellularLocation>
        <location evidence="6">Cell membrane</location>
        <topology evidence="6">Multi-pass membrane protein</topology>
    </subcellularLocation>
    <subcellularLocation>
        <location evidence="1">Membrane</location>
        <topology evidence="1">Multi-pass membrane protein</topology>
    </subcellularLocation>
</comment>
<sequence length="281" mass="30567">MSTLLADASTIARRNLIKIKRVPDLIVFTTLQPIMFILLFGYVFGSLAGSGNGQGYREFLMAGIFAQTIIFGATITGSGMAEDMQKGVIDRFRTLPMHPGAVLTGRTFSDLLNNVIVLVIMTLTGLAIGWRIRDGLLKAVLAYALMLGFAYAVSWVMAYIGLKVRAPEIFNNATFMIIFPLTFIANTFVPSENMPAVLRTIAGWNPVSTITHAARDNFGNLFALAPGGGAGGGAGAQQLREQIEYTWALQHAEIYTLAWIVGLLLVFVPLSIRAYQRSVAR</sequence>
<evidence type="ECO:0000313" key="8">
    <source>
        <dbReference type="EMBL" id="MTB72479.1"/>
    </source>
</evidence>
<feature type="transmembrane region" description="Helical" evidence="6">
    <location>
        <begin position="142"/>
        <end position="162"/>
    </location>
</feature>
<dbReference type="InterPro" id="IPR051784">
    <property type="entry name" value="Nod_factor_ABC_transporter"/>
</dbReference>
<evidence type="ECO:0000256" key="1">
    <source>
        <dbReference type="ARBA" id="ARBA00004141"/>
    </source>
</evidence>
<dbReference type="GO" id="GO:0046677">
    <property type="term" value="P:response to antibiotic"/>
    <property type="evidence" value="ECO:0007669"/>
    <property type="project" value="UniProtKB-KW"/>
</dbReference>
<dbReference type="PANTHER" id="PTHR43229:SF2">
    <property type="entry name" value="NODULATION PROTEIN J"/>
    <property type="match status" value="1"/>
</dbReference>
<organism evidence="8 9">
    <name type="scientific">Arsenicicoccus cauae</name>
    <dbReference type="NCBI Taxonomy" id="2663847"/>
    <lineage>
        <taxon>Bacteria</taxon>
        <taxon>Bacillati</taxon>
        <taxon>Actinomycetota</taxon>
        <taxon>Actinomycetes</taxon>
        <taxon>Micrococcales</taxon>
        <taxon>Intrasporangiaceae</taxon>
        <taxon>Arsenicicoccus</taxon>
    </lineage>
</organism>
<dbReference type="GO" id="GO:0140359">
    <property type="term" value="F:ABC-type transporter activity"/>
    <property type="evidence" value="ECO:0007669"/>
    <property type="project" value="InterPro"/>
</dbReference>
<keyword evidence="3 6" id="KW-1133">Transmembrane helix</keyword>
<dbReference type="RefSeq" id="WP_154593755.1">
    <property type="nucleotide sequence ID" value="NZ_WLVL01000039.1"/>
</dbReference>
<proteinExistence type="inferred from homology"/>
<dbReference type="PANTHER" id="PTHR43229">
    <property type="entry name" value="NODULATION PROTEIN J"/>
    <property type="match status" value="1"/>
</dbReference>
<evidence type="ECO:0000256" key="3">
    <source>
        <dbReference type="ARBA" id="ARBA00022989"/>
    </source>
</evidence>
<dbReference type="PROSITE" id="PS51012">
    <property type="entry name" value="ABC_TM2"/>
    <property type="match status" value="1"/>
</dbReference>
<feature type="transmembrane region" description="Helical" evidence="6">
    <location>
        <begin position="25"/>
        <end position="47"/>
    </location>
</feature>
<feature type="transmembrane region" description="Helical" evidence="6">
    <location>
        <begin position="254"/>
        <end position="275"/>
    </location>
</feature>
<reference evidence="8 9" key="1">
    <citation type="submission" date="2019-11" db="EMBL/GenBank/DDBJ databases">
        <title>Whole genome sequencing identifies a novel species of the genus Arsenicicoccus isolated from human blood.</title>
        <authorList>
            <person name="Jeong J.H."/>
            <person name="Kweon O.J."/>
            <person name="Kim H.R."/>
            <person name="Kim T.-H."/>
            <person name="Ha S.-M."/>
            <person name="Lee M.-K."/>
        </authorList>
    </citation>
    <scope>NUCLEOTIDE SEQUENCE [LARGE SCALE GENOMIC DNA]</scope>
    <source>
        <strain evidence="8 9">MKL-02</strain>
    </source>
</reference>
<feature type="transmembrane region" description="Helical" evidence="6">
    <location>
        <begin position="111"/>
        <end position="130"/>
    </location>
</feature>
<dbReference type="Proteomes" id="UP000431092">
    <property type="component" value="Unassembled WGS sequence"/>
</dbReference>
<feature type="transmembrane region" description="Helical" evidence="6">
    <location>
        <begin position="59"/>
        <end position="81"/>
    </location>
</feature>
<evidence type="ECO:0000256" key="4">
    <source>
        <dbReference type="ARBA" id="ARBA00023136"/>
    </source>
</evidence>
<evidence type="ECO:0000259" key="7">
    <source>
        <dbReference type="PROSITE" id="PS51012"/>
    </source>
</evidence>
<dbReference type="AlphaFoldDB" id="A0A6I3IVH7"/>
<comment type="caution">
    <text evidence="8">The sequence shown here is derived from an EMBL/GenBank/DDBJ whole genome shotgun (WGS) entry which is preliminary data.</text>
</comment>
<dbReference type="Pfam" id="PF01061">
    <property type="entry name" value="ABC2_membrane"/>
    <property type="match status" value="1"/>
</dbReference>
<evidence type="ECO:0000256" key="6">
    <source>
        <dbReference type="RuleBase" id="RU361157"/>
    </source>
</evidence>
<keyword evidence="5" id="KW-0046">Antibiotic resistance</keyword>
<dbReference type="EMBL" id="WLVL01000039">
    <property type="protein sequence ID" value="MTB72479.1"/>
    <property type="molecule type" value="Genomic_DNA"/>
</dbReference>
<keyword evidence="6" id="KW-1003">Cell membrane</keyword>
<keyword evidence="4 6" id="KW-0472">Membrane</keyword>
<feature type="domain" description="ABC transmembrane type-2" evidence="7">
    <location>
        <begin position="24"/>
        <end position="278"/>
    </location>
</feature>
<keyword evidence="2 6" id="KW-0812">Transmembrane</keyword>
<keyword evidence="9" id="KW-1185">Reference proteome</keyword>
<gene>
    <name evidence="8" type="ORF">GGG17_10965</name>
</gene>
<evidence type="ECO:0000256" key="2">
    <source>
        <dbReference type="ARBA" id="ARBA00022692"/>
    </source>
</evidence>
<accession>A0A6I3IVH7</accession>
<dbReference type="PIRSF" id="PIRSF006648">
    <property type="entry name" value="DrrB"/>
    <property type="match status" value="1"/>
</dbReference>
<dbReference type="InterPro" id="IPR013525">
    <property type="entry name" value="ABC2_TM"/>
</dbReference>
<evidence type="ECO:0000313" key="9">
    <source>
        <dbReference type="Proteomes" id="UP000431092"/>
    </source>
</evidence>
<dbReference type="InterPro" id="IPR047817">
    <property type="entry name" value="ABC2_TM_bact-type"/>
</dbReference>
<keyword evidence="6" id="KW-0813">Transport</keyword>
<evidence type="ECO:0000256" key="5">
    <source>
        <dbReference type="ARBA" id="ARBA00023251"/>
    </source>
</evidence>